<organism evidence="2 3">
    <name type="scientific">Rhizobium etli</name>
    <dbReference type="NCBI Taxonomy" id="29449"/>
    <lineage>
        <taxon>Bacteria</taxon>
        <taxon>Pseudomonadati</taxon>
        <taxon>Pseudomonadota</taxon>
        <taxon>Alphaproteobacteria</taxon>
        <taxon>Hyphomicrobiales</taxon>
        <taxon>Rhizobiaceae</taxon>
        <taxon>Rhizobium/Agrobacterium group</taxon>
        <taxon>Rhizobium</taxon>
    </lineage>
</organism>
<accession>A0A7W7EGD4</accession>
<dbReference type="Proteomes" id="UP000523431">
    <property type="component" value="Unassembled WGS sequence"/>
</dbReference>
<evidence type="ECO:0000313" key="1">
    <source>
        <dbReference type="EMBL" id="MBB4481730.1"/>
    </source>
</evidence>
<evidence type="ECO:0000313" key="2">
    <source>
        <dbReference type="EMBL" id="MBB4537559.1"/>
    </source>
</evidence>
<reference evidence="3 4" key="1">
    <citation type="submission" date="2020-08" db="EMBL/GenBank/DDBJ databases">
        <title>Genomic Encyclopedia of Type Strains, Phase IV (KMG-V): Genome sequencing to study the core and pangenomes of soil and plant-associated prokaryotes.</title>
        <authorList>
            <person name="Whitman W."/>
        </authorList>
    </citation>
    <scope>NUCLEOTIDE SEQUENCE [LARGE SCALE GENOMIC DNA]</scope>
    <source>
        <strain evidence="1 4">SEMIA 471</strain>
        <strain evidence="2 3">SEMIA 489</strain>
    </source>
</reference>
<evidence type="ECO:0000313" key="3">
    <source>
        <dbReference type="Proteomes" id="UP000523431"/>
    </source>
</evidence>
<feature type="non-terminal residue" evidence="2">
    <location>
        <position position="31"/>
    </location>
</feature>
<sequence>MDVRAAVAVQAGKPLEVMSVQLEGPKAGEVL</sequence>
<dbReference type="AlphaFoldDB" id="A0A7W7EGD4"/>
<dbReference type="Proteomes" id="UP000557344">
    <property type="component" value="Unassembled WGS sequence"/>
</dbReference>
<evidence type="ECO:0000313" key="4">
    <source>
        <dbReference type="Proteomes" id="UP000557344"/>
    </source>
</evidence>
<comment type="caution">
    <text evidence="2">The sequence shown here is derived from an EMBL/GenBank/DDBJ whole genome shotgun (WGS) entry which is preliminary data.</text>
</comment>
<dbReference type="SUPFAM" id="SSF50129">
    <property type="entry name" value="GroES-like"/>
    <property type="match status" value="1"/>
</dbReference>
<protein>
    <submittedName>
        <fullName evidence="2">Zn-dependent alcohol dehydrogenase</fullName>
    </submittedName>
</protein>
<proteinExistence type="predicted"/>
<gene>
    <name evidence="1" type="ORF">GGE46_004332</name>
    <name evidence="2" type="ORF">GGE57_004329</name>
</gene>
<dbReference type="EMBL" id="JACIHU010000010">
    <property type="protein sequence ID" value="MBB4481730.1"/>
    <property type="molecule type" value="Genomic_DNA"/>
</dbReference>
<name>A0A7W7EGD4_RHIET</name>
<dbReference type="InterPro" id="IPR011032">
    <property type="entry name" value="GroES-like_sf"/>
</dbReference>
<dbReference type="EMBL" id="JACIID010000010">
    <property type="protein sequence ID" value="MBB4537559.1"/>
    <property type="molecule type" value="Genomic_DNA"/>
</dbReference>